<dbReference type="GeneID" id="18559696"/>
<reference evidence="1 2" key="1">
    <citation type="journal article" date="2012" name="J. Virol.">
        <title>Complete Genome Sequences of 138 Mycobacteriophages.</title>
        <authorList>
            <consortium name="the Science Education Alliance Phage Hunters Advancing Genomics and Evolutionary Science Program"/>
            <consortium name="the KwaZulu-Natal Research Institute for Tuberculosis and HIV Mycobacterial Genetics Course Students"/>
            <consortium name="the Phage Hunters Integrating Research and Education Program"/>
            <person name="Hatfull G.F."/>
        </authorList>
    </citation>
    <scope>NUCLEOTIDE SEQUENCE [LARGE SCALE GENOMIC DNA]</scope>
</reference>
<gene>
    <name evidence="1" type="primary">69</name>
    <name evidence="1" type="ORF">PBI_BIGNUZ_69</name>
</gene>
<dbReference type="RefSeq" id="YP_009012318.1">
    <property type="nucleotide sequence ID" value="NC_023692.1"/>
</dbReference>
<dbReference type="Proteomes" id="UP000000697">
    <property type="component" value="Segment"/>
</dbReference>
<evidence type="ECO:0000313" key="1">
    <source>
        <dbReference type="EMBL" id="AEL98231.1"/>
    </source>
</evidence>
<proteinExistence type="predicted"/>
<name>G1JX84_9CAUD</name>
<protein>
    <submittedName>
        <fullName evidence="1">Uncharacterized protein</fullName>
    </submittedName>
</protein>
<keyword evidence="2" id="KW-1185">Reference proteome</keyword>
<evidence type="ECO:0000313" key="2">
    <source>
        <dbReference type="Proteomes" id="UP000000697"/>
    </source>
</evidence>
<dbReference type="OrthoDB" id="20912at10239"/>
<accession>G1JX84</accession>
<organism evidence="1 2">
    <name type="scientific">Mycobacterium phage BigNuz</name>
    <dbReference type="NCBI Taxonomy" id="1074309"/>
    <lineage>
        <taxon>Viruses</taxon>
        <taxon>Duplodnaviria</taxon>
        <taxon>Heunggongvirae</taxon>
        <taxon>Uroviricota</taxon>
        <taxon>Caudoviricetes</taxon>
        <taxon>Pclasvirinae</taxon>
        <taxon>Bignuzvirus</taxon>
        <taxon>Bignuzvirus bignuz</taxon>
    </lineage>
</organism>
<dbReference type="EMBL" id="JN412591">
    <property type="protein sequence ID" value="AEL98231.1"/>
    <property type="molecule type" value="Genomic_DNA"/>
</dbReference>
<dbReference type="KEGG" id="vg:18559696"/>
<sequence>MSNNRIGVLARQLEVARQAIADDLAEVFKGELVPLSPRSQAHRGRTFRAIVVVDAALWPLNDELSRELSPCLYATGGSFSLWLG</sequence>